<dbReference type="InterPro" id="IPR007751">
    <property type="entry name" value="DUF676_lipase-like"/>
</dbReference>
<dbReference type="AlphaFoldDB" id="A0A833T0F3"/>
<dbReference type="PANTHER" id="PTHR12482">
    <property type="entry name" value="LIPASE ROG1-RELATED-RELATED"/>
    <property type="match status" value="1"/>
</dbReference>
<evidence type="ECO:0000259" key="2">
    <source>
        <dbReference type="Pfam" id="PF05057"/>
    </source>
</evidence>
<gene>
    <name evidence="3" type="ORF">GN244_ATG11417</name>
</gene>
<keyword evidence="4" id="KW-1185">Reference proteome</keyword>
<dbReference type="Pfam" id="PF05057">
    <property type="entry name" value="DUF676"/>
    <property type="match status" value="1"/>
</dbReference>
<feature type="domain" description="DUF676" evidence="2">
    <location>
        <begin position="51"/>
        <end position="265"/>
    </location>
</feature>
<accession>A0A833T0F3</accession>
<sequence>MPNHHTCAAKKRPEVPQTRRDKPRGPTTHTQLAMATTESLRTGMRSVYLPQHIVVLVHGNNGSAADFDAMEAALLTKYGNRQLLIIKSKANEEDTSLGVEIGGTRLAKEVVEAVFEYDLSPAVNSYKLSVIGHSLGGLYARYAIVQIMDALSCLHVEYVDFVTICTPHLGSRRARGPSTMKNILRLGVHKVLASSIYGQTGIDLLLDAQEQQQGGVTDAKTVASPRPLLEVMSDPSTEFVRSLRRFCNGTLVAMTDGDVVVPYPSASMRSHSPYASTFLTERYMDWRWHIRHSGFAGVDACGRTHSAYAAFLERLNSKIDTSIEIEEQELGLDATCAPRHPSIEGFACDNKQEVEFPHQMLCHLQQVLPWRRIDVTVEPCGMKGKMRLHDWPINKMQPPDCRADEFIDLLSDMIGADHQMRPLTTPDTIGMVHESPALALAHRLKNAAKRTDKTSSEQNSGDSDADAHHSGMTSPTSGSSVASSDTNNELYPVRV</sequence>
<comment type="caution">
    <text evidence="3">The sequence shown here is derived from an EMBL/GenBank/DDBJ whole genome shotgun (WGS) entry which is preliminary data.</text>
</comment>
<evidence type="ECO:0000256" key="1">
    <source>
        <dbReference type="SAM" id="MobiDB-lite"/>
    </source>
</evidence>
<dbReference type="SUPFAM" id="SSF53474">
    <property type="entry name" value="alpha/beta-Hydrolases"/>
    <property type="match status" value="1"/>
</dbReference>
<dbReference type="Proteomes" id="UP000602510">
    <property type="component" value="Unassembled WGS sequence"/>
</dbReference>
<evidence type="ECO:0000313" key="3">
    <source>
        <dbReference type="EMBL" id="KAF4036705.1"/>
    </source>
</evidence>
<protein>
    <submittedName>
        <fullName evidence="3">Putative serine esterase (DUF676)</fullName>
    </submittedName>
</protein>
<dbReference type="Gene3D" id="3.40.50.1820">
    <property type="entry name" value="alpha/beta hydrolase"/>
    <property type="match status" value="1"/>
</dbReference>
<dbReference type="EMBL" id="WSZM01000264">
    <property type="protein sequence ID" value="KAF4036705.1"/>
    <property type="molecule type" value="Genomic_DNA"/>
</dbReference>
<dbReference type="PANTHER" id="PTHR12482:SF62">
    <property type="entry name" value="LIPASE ROG1-RELATED"/>
    <property type="match status" value="1"/>
</dbReference>
<feature type="compositionally biased region" description="Low complexity" evidence="1">
    <location>
        <begin position="473"/>
        <end position="486"/>
    </location>
</feature>
<dbReference type="InterPro" id="IPR044294">
    <property type="entry name" value="Lipase-like"/>
</dbReference>
<feature type="compositionally biased region" description="Basic and acidic residues" evidence="1">
    <location>
        <begin position="11"/>
        <end position="24"/>
    </location>
</feature>
<feature type="region of interest" description="Disordered" evidence="1">
    <location>
        <begin position="1"/>
        <end position="30"/>
    </location>
</feature>
<proteinExistence type="predicted"/>
<evidence type="ECO:0000313" key="4">
    <source>
        <dbReference type="Proteomes" id="UP000602510"/>
    </source>
</evidence>
<name>A0A833T0F3_PHYIN</name>
<dbReference type="InterPro" id="IPR029058">
    <property type="entry name" value="AB_hydrolase_fold"/>
</dbReference>
<feature type="region of interest" description="Disordered" evidence="1">
    <location>
        <begin position="446"/>
        <end position="495"/>
    </location>
</feature>
<reference evidence="3" key="1">
    <citation type="submission" date="2020-04" db="EMBL/GenBank/DDBJ databases">
        <title>Hybrid Assembly of Korean Phytophthora infestans isolates.</title>
        <authorList>
            <person name="Prokchorchik M."/>
            <person name="Lee Y."/>
            <person name="Seo J."/>
            <person name="Cho J.-H."/>
            <person name="Park Y.-E."/>
            <person name="Jang D.-C."/>
            <person name="Im J.-S."/>
            <person name="Choi J.-G."/>
            <person name="Park H.-J."/>
            <person name="Lee G.-B."/>
            <person name="Lee Y.-G."/>
            <person name="Hong S.-Y."/>
            <person name="Cho K."/>
            <person name="Sohn K.H."/>
        </authorList>
    </citation>
    <scope>NUCLEOTIDE SEQUENCE</scope>
    <source>
        <strain evidence="3">KR_1_A1</strain>
    </source>
</reference>
<organism evidence="3 4">
    <name type="scientific">Phytophthora infestans</name>
    <name type="common">Potato late blight agent</name>
    <name type="synonym">Botrytis infestans</name>
    <dbReference type="NCBI Taxonomy" id="4787"/>
    <lineage>
        <taxon>Eukaryota</taxon>
        <taxon>Sar</taxon>
        <taxon>Stramenopiles</taxon>
        <taxon>Oomycota</taxon>
        <taxon>Peronosporomycetes</taxon>
        <taxon>Peronosporales</taxon>
        <taxon>Peronosporaceae</taxon>
        <taxon>Phytophthora</taxon>
    </lineage>
</organism>